<dbReference type="EMBL" id="RBUY01000063">
    <property type="protein sequence ID" value="RMV76783.1"/>
    <property type="molecule type" value="Genomic_DNA"/>
</dbReference>
<sequence>MRLMMAGSVLWVTGPTGFIAGFVISEIISHLSTLIMEDWHMVKKAIHEVTAYVKSLQSRFITSLEAHLPSRQSLLKSL</sequence>
<evidence type="ECO:0000313" key="1">
    <source>
        <dbReference type="EMBL" id="RMV76783.1"/>
    </source>
</evidence>
<evidence type="ECO:0000313" key="2">
    <source>
        <dbReference type="Proteomes" id="UP000269872"/>
    </source>
</evidence>
<dbReference type="AlphaFoldDB" id="A0A3M6F8J3"/>
<organism evidence="1 2">
    <name type="scientific">Pseudomonas caricapapayae</name>
    <dbReference type="NCBI Taxonomy" id="46678"/>
    <lineage>
        <taxon>Bacteria</taxon>
        <taxon>Pseudomonadati</taxon>
        <taxon>Pseudomonadota</taxon>
        <taxon>Gammaproteobacteria</taxon>
        <taxon>Pseudomonadales</taxon>
        <taxon>Pseudomonadaceae</taxon>
        <taxon>Pseudomonas</taxon>
    </lineage>
</organism>
<proteinExistence type="predicted"/>
<protein>
    <submittedName>
        <fullName evidence="1">Uncharacterized protein</fullName>
    </submittedName>
</protein>
<reference evidence="1 2" key="1">
    <citation type="submission" date="2018-08" db="EMBL/GenBank/DDBJ databases">
        <title>Recombination of ecologically and evolutionarily significant loci maintains genetic cohesion in the Pseudomonas syringae species complex.</title>
        <authorList>
            <person name="Dillon M."/>
            <person name="Thakur S."/>
            <person name="Almeida R.N.D."/>
            <person name="Weir B.S."/>
            <person name="Guttman D.S."/>
        </authorList>
    </citation>
    <scope>NUCLEOTIDE SEQUENCE [LARGE SCALE GENOMIC DNA]</scope>
    <source>
        <strain evidence="1 2">ICMP 7496</strain>
    </source>
</reference>
<name>A0A3M6F8J3_9PSED</name>
<dbReference type="Proteomes" id="UP000269872">
    <property type="component" value="Unassembled WGS sequence"/>
</dbReference>
<comment type="caution">
    <text evidence="1">The sequence shown here is derived from an EMBL/GenBank/DDBJ whole genome shotgun (WGS) entry which is preliminary data.</text>
</comment>
<accession>A0A3M6F8J3</accession>
<gene>
    <name evidence="1" type="ORF">ALP05_02436</name>
</gene>